<feature type="domain" description="SPATA31" evidence="2">
    <location>
        <begin position="280"/>
        <end position="415"/>
    </location>
</feature>
<dbReference type="InterPro" id="IPR039509">
    <property type="entry name" value="SPATA31"/>
</dbReference>
<dbReference type="Pfam" id="PF14650">
    <property type="entry name" value="FAM75"/>
    <property type="match status" value="1"/>
</dbReference>
<accession>A0ABQ7SXI7</accession>
<gene>
    <name evidence="3" type="ORF">JD844_024229</name>
</gene>
<dbReference type="PANTHER" id="PTHR21859:SF12">
    <property type="entry name" value="SPERMATOGENESIS-ASSOCIATED PROTEIN 31D1"/>
    <property type="match status" value="1"/>
</dbReference>
<keyword evidence="4" id="KW-1185">Reference proteome</keyword>
<dbReference type="EMBL" id="JAIPUX010003289">
    <property type="protein sequence ID" value="KAH0622165.1"/>
    <property type="molecule type" value="Genomic_DNA"/>
</dbReference>
<name>A0ABQ7SXI7_PHRPL</name>
<sequence>MAVKRDHGDICDAHWNPAKALHMPLQIVLAGSVPWLKHLIGFGYKYGGDYAVQALFSSLGIRLRTGQECYPDTSFLCNVETPGRLSCLEIPVHQGRVERQQETIAHGKGVPQKLSVSKNQIGPYTGSIRELLCDDPMCVVCDKVANEVMEWSYFQRRYSQGPMKPKIIRKMQEISLRPTTPGIIDSKTTLCFRGNLQDHIMKKSIGMRLEGFPVVVEHPQRMTDTEQRNTHLPKLIPLGQSYPQLRNRLCLSLQGKGDIIEINIRCKQVHFLWGLPSIHMQSQSRLVPSPPVSSAALLSQACICVEFDHAETPFIAPEERKILESHVLKKRLQHSWGLLGLVQQSLKQFLLPVPASSAHLTTTPGAQFEVQVVISCCQIPFAPLRTMEHLETHLRMKIVESWRGQTRRVLESLESVLSSTHQELTRE</sequence>
<reference evidence="3 4" key="1">
    <citation type="journal article" date="2022" name="Gigascience">
        <title>A chromosome-level genome assembly and annotation of the desert horned lizard, Phrynosoma platyrhinos, provides insight into chromosomal rearrangements among reptiles.</title>
        <authorList>
            <person name="Koochekian N."/>
            <person name="Ascanio A."/>
            <person name="Farleigh K."/>
            <person name="Card D.C."/>
            <person name="Schield D.R."/>
            <person name="Castoe T.A."/>
            <person name="Jezkova T."/>
        </authorList>
    </citation>
    <scope>NUCLEOTIDE SEQUENCE [LARGE SCALE GENOMIC DNA]</scope>
    <source>
        <strain evidence="3">NK-2021</strain>
    </source>
</reference>
<evidence type="ECO:0000313" key="3">
    <source>
        <dbReference type="EMBL" id="KAH0622165.1"/>
    </source>
</evidence>
<evidence type="ECO:0000313" key="4">
    <source>
        <dbReference type="Proteomes" id="UP000826234"/>
    </source>
</evidence>
<comment type="caution">
    <text evidence="3">The sequence shown here is derived from an EMBL/GenBank/DDBJ whole genome shotgun (WGS) entry which is preliminary data.</text>
</comment>
<evidence type="ECO:0000259" key="2">
    <source>
        <dbReference type="Pfam" id="PF14650"/>
    </source>
</evidence>
<protein>
    <recommendedName>
        <fullName evidence="2">SPATA31 domain-containing protein</fullName>
    </recommendedName>
</protein>
<comment type="similarity">
    <text evidence="1">Belongs to the SPATA31 family.</text>
</comment>
<organism evidence="3 4">
    <name type="scientific">Phrynosoma platyrhinos</name>
    <name type="common">Desert horned lizard</name>
    <dbReference type="NCBI Taxonomy" id="52577"/>
    <lineage>
        <taxon>Eukaryota</taxon>
        <taxon>Metazoa</taxon>
        <taxon>Chordata</taxon>
        <taxon>Craniata</taxon>
        <taxon>Vertebrata</taxon>
        <taxon>Euteleostomi</taxon>
        <taxon>Lepidosauria</taxon>
        <taxon>Squamata</taxon>
        <taxon>Bifurcata</taxon>
        <taxon>Unidentata</taxon>
        <taxon>Episquamata</taxon>
        <taxon>Toxicofera</taxon>
        <taxon>Iguania</taxon>
        <taxon>Phrynosomatidae</taxon>
        <taxon>Phrynosomatinae</taxon>
        <taxon>Phrynosoma</taxon>
    </lineage>
</organism>
<evidence type="ECO:0000256" key="1">
    <source>
        <dbReference type="ARBA" id="ARBA00035009"/>
    </source>
</evidence>
<proteinExistence type="inferred from homology"/>
<dbReference type="PANTHER" id="PTHR21859">
    <property type="entry name" value="ACROSOME-SPECIFIC PROTEIN"/>
    <property type="match status" value="1"/>
</dbReference>
<dbReference type="Proteomes" id="UP000826234">
    <property type="component" value="Unassembled WGS sequence"/>
</dbReference>